<dbReference type="Proteomes" id="UP000034164">
    <property type="component" value="Unassembled WGS sequence"/>
</dbReference>
<comment type="caution">
    <text evidence="1">The sequence shown here is derived from an EMBL/GenBank/DDBJ whole genome shotgun (WGS) entry which is preliminary data.</text>
</comment>
<sequence>MPFANHKLNSTFRGSGLSCYNNGWSVNGNYPSIWEATTKYCNRYKGRDLRTKGFPPVEVVSLKTPEGRPFKVNLHMLANSRSARIWDSKTCIRLFQDIIAGCEVLKGHPVGRFTGGAAHTKPWKWSVGIDCDLSSCPRW</sequence>
<gene>
    <name evidence="1" type="ORF">EMCG_00158</name>
</gene>
<dbReference type="VEuPathDB" id="FungiDB:EMCG_00158"/>
<evidence type="ECO:0000313" key="2">
    <source>
        <dbReference type="Proteomes" id="UP000034164"/>
    </source>
</evidence>
<dbReference type="AlphaFoldDB" id="A0A0G2J7D2"/>
<name>A0A0G2J7D2_9EURO</name>
<evidence type="ECO:0000313" key="1">
    <source>
        <dbReference type="EMBL" id="KKZ68389.1"/>
    </source>
</evidence>
<dbReference type="OrthoDB" id="4187850at2759"/>
<reference evidence="2" key="1">
    <citation type="journal article" date="2015" name="PLoS Genet.">
        <title>The dynamic genome and transcriptome of the human fungal pathogen Blastomyces and close relative Emmonsia.</title>
        <authorList>
            <person name="Munoz J.F."/>
            <person name="Gauthier G.M."/>
            <person name="Desjardins C.A."/>
            <person name="Gallo J.E."/>
            <person name="Holder J."/>
            <person name="Sullivan T.D."/>
            <person name="Marty A.J."/>
            <person name="Carmen J.C."/>
            <person name="Chen Z."/>
            <person name="Ding L."/>
            <person name="Gujja S."/>
            <person name="Magrini V."/>
            <person name="Misas E."/>
            <person name="Mitreva M."/>
            <person name="Priest M."/>
            <person name="Saif S."/>
            <person name="Whiston E.A."/>
            <person name="Young S."/>
            <person name="Zeng Q."/>
            <person name="Goldman W.E."/>
            <person name="Mardis E.R."/>
            <person name="Taylor J.W."/>
            <person name="McEwen J.G."/>
            <person name="Clay O.K."/>
            <person name="Klein B.S."/>
            <person name="Cuomo C.A."/>
        </authorList>
    </citation>
    <scope>NUCLEOTIDE SEQUENCE [LARGE SCALE GENOMIC DNA]</scope>
    <source>
        <strain evidence="2">UAMH 3008</strain>
    </source>
</reference>
<protein>
    <submittedName>
        <fullName evidence="1">Uncharacterized protein</fullName>
    </submittedName>
</protein>
<organism evidence="1 2">
    <name type="scientific">[Emmonsia] crescens</name>
    <dbReference type="NCBI Taxonomy" id="73230"/>
    <lineage>
        <taxon>Eukaryota</taxon>
        <taxon>Fungi</taxon>
        <taxon>Dikarya</taxon>
        <taxon>Ascomycota</taxon>
        <taxon>Pezizomycotina</taxon>
        <taxon>Eurotiomycetes</taxon>
        <taxon>Eurotiomycetidae</taxon>
        <taxon>Onygenales</taxon>
        <taxon>Ajellomycetaceae</taxon>
        <taxon>Emergomyces</taxon>
    </lineage>
</organism>
<proteinExistence type="predicted"/>
<dbReference type="EMBL" id="LCZI01000113">
    <property type="protein sequence ID" value="KKZ68389.1"/>
    <property type="molecule type" value="Genomic_DNA"/>
</dbReference>
<accession>A0A0G2J7D2</accession>